<gene>
    <name evidence="3" type="ORF">MU846_04325</name>
</gene>
<sequence>MPRAILTLLLMSAAVTTQADVIWRCPGADGEPVFSNQPCEGAEPVTLPPLGEISAMELPAQRQTRPQTATPAAREREAAPRRAEGPLSFGERTRWRQLRIELDGLERDLQRGLLQGRERSAAQARIRAARQEFAPLERRARIHPPTP</sequence>
<feature type="region of interest" description="Disordered" evidence="1">
    <location>
        <begin position="57"/>
        <end position="90"/>
    </location>
</feature>
<feature type="signal peptide" evidence="2">
    <location>
        <begin position="1"/>
        <end position="19"/>
    </location>
</feature>
<evidence type="ECO:0000256" key="2">
    <source>
        <dbReference type="SAM" id="SignalP"/>
    </source>
</evidence>
<name>A0ABT0E561_9GAMM</name>
<protein>
    <recommendedName>
        <fullName evidence="5">DUF4124 domain-containing protein</fullName>
    </recommendedName>
</protein>
<reference evidence="3" key="1">
    <citation type="submission" date="2022-04" db="EMBL/GenBank/DDBJ databases">
        <title>Alcanivorax sp. CY1518 draft genome sequence.</title>
        <authorList>
            <person name="Zhao G."/>
            <person name="An M."/>
        </authorList>
    </citation>
    <scope>NUCLEOTIDE SEQUENCE</scope>
    <source>
        <strain evidence="3">CY1518</strain>
    </source>
</reference>
<accession>A0ABT0E561</accession>
<dbReference type="RefSeq" id="WP_246948812.1">
    <property type="nucleotide sequence ID" value="NZ_JALKII010000002.1"/>
</dbReference>
<evidence type="ECO:0000256" key="1">
    <source>
        <dbReference type="SAM" id="MobiDB-lite"/>
    </source>
</evidence>
<proteinExistence type="predicted"/>
<organism evidence="3 4">
    <name type="scientific">Alcanivorax quisquiliarum</name>
    <dbReference type="NCBI Taxonomy" id="2933565"/>
    <lineage>
        <taxon>Bacteria</taxon>
        <taxon>Pseudomonadati</taxon>
        <taxon>Pseudomonadota</taxon>
        <taxon>Gammaproteobacteria</taxon>
        <taxon>Oceanospirillales</taxon>
        <taxon>Alcanivoracaceae</taxon>
        <taxon>Alcanivorax</taxon>
    </lineage>
</organism>
<dbReference type="EMBL" id="JALKII010000002">
    <property type="protein sequence ID" value="MCK0536927.1"/>
    <property type="molecule type" value="Genomic_DNA"/>
</dbReference>
<evidence type="ECO:0000313" key="3">
    <source>
        <dbReference type="EMBL" id="MCK0536927.1"/>
    </source>
</evidence>
<feature type="chain" id="PRO_5047332100" description="DUF4124 domain-containing protein" evidence="2">
    <location>
        <begin position="20"/>
        <end position="147"/>
    </location>
</feature>
<keyword evidence="4" id="KW-1185">Reference proteome</keyword>
<comment type="caution">
    <text evidence="3">The sequence shown here is derived from an EMBL/GenBank/DDBJ whole genome shotgun (WGS) entry which is preliminary data.</text>
</comment>
<feature type="compositionally biased region" description="Basic and acidic residues" evidence="1">
    <location>
        <begin position="73"/>
        <end position="84"/>
    </location>
</feature>
<keyword evidence="2" id="KW-0732">Signal</keyword>
<evidence type="ECO:0000313" key="4">
    <source>
        <dbReference type="Proteomes" id="UP001165524"/>
    </source>
</evidence>
<dbReference type="Proteomes" id="UP001165524">
    <property type="component" value="Unassembled WGS sequence"/>
</dbReference>
<evidence type="ECO:0008006" key="5">
    <source>
        <dbReference type="Google" id="ProtNLM"/>
    </source>
</evidence>